<dbReference type="PANTHER" id="PTHR34754">
    <property type="entry name" value="COILED-COIL DOMAIN-CONTAINING PROTEIN 60"/>
    <property type="match status" value="1"/>
</dbReference>
<name>A0A556VBC4_BAGYA</name>
<comment type="caution">
    <text evidence="2">The sequence shown here is derived from an EMBL/GenBank/DDBJ whole genome shotgun (WGS) entry which is preliminary data.</text>
</comment>
<protein>
    <submittedName>
        <fullName evidence="2">Coiled-coil domain-containing protein 60</fullName>
    </submittedName>
</protein>
<evidence type="ECO:0000256" key="1">
    <source>
        <dbReference type="SAM" id="MobiDB-lite"/>
    </source>
</evidence>
<dbReference type="AlphaFoldDB" id="A0A556VBC4"/>
<dbReference type="EMBL" id="VCAZ01000209">
    <property type="protein sequence ID" value="TTH54091.1"/>
    <property type="molecule type" value="Genomic_DNA"/>
</dbReference>
<organism evidence="2 3">
    <name type="scientific">Bagarius yarrelli</name>
    <name type="common">Goonch</name>
    <name type="synonym">Bagrus yarrelli</name>
    <dbReference type="NCBI Taxonomy" id="175774"/>
    <lineage>
        <taxon>Eukaryota</taxon>
        <taxon>Metazoa</taxon>
        <taxon>Chordata</taxon>
        <taxon>Craniata</taxon>
        <taxon>Vertebrata</taxon>
        <taxon>Euteleostomi</taxon>
        <taxon>Actinopterygii</taxon>
        <taxon>Neopterygii</taxon>
        <taxon>Teleostei</taxon>
        <taxon>Ostariophysi</taxon>
        <taxon>Siluriformes</taxon>
        <taxon>Sisoridae</taxon>
        <taxon>Sisorinae</taxon>
        <taxon>Bagarius</taxon>
    </lineage>
</organism>
<feature type="compositionally biased region" description="Basic and acidic residues" evidence="1">
    <location>
        <begin position="140"/>
        <end position="160"/>
    </location>
</feature>
<proteinExistence type="predicted"/>
<gene>
    <name evidence="2" type="ORF">Baya_15207</name>
</gene>
<dbReference type="InterPro" id="IPR031526">
    <property type="entry name" value="DUF4698"/>
</dbReference>
<dbReference type="Pfam" id="PF15769">
    <property type="entry name" value="DUF4698"/>
    <property type="match status" value="1"/>
</dbReference>
<keyword evidence="3" id="KW-1185">Reference proteome</keyword>
<dbReference type="PANTHER" id="PTHR34754:SF1">
    <property type="entry name" value="COILED-COIL DOMAIN-CONTAINING PROTEIN 60"/>
    <property type="match status" value="1"/>
</dbReference>
<evidence type="ECO:0000313" key="2">
    <source>
        <dbReference type="EMBL" id="TTH54091.1"/>
    </source>
</evidence>
<accession>A0A556VBC4</accession>
<dbReference type="OrthoDB" id="8964852at2759"/>
<feature type="region of interest" description="Disordered" evidence="1">
    <location>
        <begin position="107"/>
        <end position="161"/>
    </location>
</feature>
<reference evidence="2 3" key="1">
    <citation type="journal article" date="2019" name="Genome Biol. Evol.">
        <title>Whole-Genome Sequencing of the Giant Devil Catfish, Bagarius yarrelli.</title>
        <authorList>
            <person name="Jiang W."/>
            <person name="Lv Y."/>
            <person name="Cheng L."/>
            <person name="Yang K."/>
            <person name="Chao B."/>
            <person name="Wang X."/>
            <person name="Li Y."/>
            <person name="Pan X."/>
            <person name="You X."/>
            <person name="Zhang Y."/>
            <person name="Yang J."/>
            <person name="Li J."/>
            <person name="Zhang X."/>
            <person name="Liu S."/>
            <person name="Sun C."/>
            <person name="Yang J."/>
            <person name="Shi Q."/>
        </authorList>
    </citation>
    <scope>NUCLEOTIDE SEQUENCE [LARGE SCALE GENOMIC DNA]</scope>
    <source>
        <strain evidence="2">JWS20170419001</strain>
        <tissue evidence="2">Muscle</tissue>
    </source>
</reference>
<dbReference type="Proteomes" id="UP000319801">
    <property type="component" value="Unassembled WGS sequence"/>
</dbReference>
<evidence type="ECO:0000313" key="3">
    <source>
        <dbReference type="Proteomes" id="UP000319801"/>
    </source>
</evidence>
<sequence>MSRRLQPCQTPDSGNDQAVYLHRIQGEEFWEKFHPRHKQVFKEVKEKLQVEGTKLEKDFPLKRPKSRKREDIDDLWKHLWHSSIRSLPPRKLLSAVKRGSSYFQLLQEQEEQKKEKRRKKEERRRADHHQSSINDSDIENEGKERSVHGESLRRQSDRRQGQQLRPFTLVHQSLTSDQPQQLLEKHVYRQLCCLCWLLEVLTLERSGKIGPVASCWDARYDFHCYGALKST</sequence>